<dbReference type="SUPFAM" id="SSF50249">
    <property type="entry name" value="Nucleic acid-binding proteins"/>
    <property type="match status" value="1"/>
</dbReference>
<evidence type="ECO:0000256" key="2">
    <source>
        <dbReference type="HAMAP-Rule" id="MF_00984"/>
    </source>
</evidence>
<dbReference type="InterPro" id="IPR012340">
    <property type="entry name" value="NA-bd_OB-fold"/>
</dbReference>
<dbReference type="EMBL" id="JACRTE010000002">
    <property type="protein sequence ID" value="MBC8595771.1"/>
    <property type="molecule type" value="Genomic_DNA"/>
</dbReference>
<protein>
    <recommendedName>
        <fullName evidence="2 3">Single-stranded DNA-binding protein</fullName>
        <shortName evidence="2">SSB</shortName>
    </recommendedName>
</protein>
<evidence type="ECO:0000256" key="3">
    <source>
        <dbReference type="PIRNR" id="PIRNR002070"/>
    </source>
</evidence>
<dbReference type="PROSITE" id="PS50935">
    <property type="entry name" value="SSB"/>
    <property type="match status" value="1"/>
</dbReference>
<organism evidence="4 5">
    <name type="scientific">Qingrenia yutianensis</name>
    <dbReference type="NCBI Taxonomy" id="2763676"/>
    <lineage>
        <taxon>Bacteria</taxon>
        <taxon>Bacillati</taxon>
        <taxon>Bacillota</taxon>
        <taxon>Clostridia</taxon>
        <taxon>Eubacteriales</taxon>
        <taxon>Oscillospiraceae</taxon>
        <taxon>Qingrenia</taxon>
    </lineage>
</organism>
<reference evidence="4" key="1">
    <citation type="submission" date="2020-08" db="EMBL/GenBank/DDBJ databases">
        <title>Genome public.</title>
        <authorList>
            <person name="Liu C."/>
            <person name="Sun Q."/>
        </authorList>
    </citation>
    <scope>NUCLEOTIDE SEQUENCE</scope>
    <source>
        <strain evidence="4">NSJ-50</strain>
    </source>
</reference>
<comment type="subunit">
    <text evidence="2">Homotetramer.</text>
</comment>
<evidence type="ECO:0000313" key="5">
    <source>
        <dbReference type="Proteomes" id="UP000647416"/>
    </source>
</evidence>
<dbReference type="Pfam" id="PF00436">
    <property type="entry name" value="SSB"/>
    <property type="match status" value="1"/>
</dbReference>
<sequence>MNKVILLGRLTRDPELRTTPSGVSVCSFSVAVNRRFAREGQQTADFINCVAWRQTAEFISKYFTKGRMIGVVGSLTTGRYEKDGQTHYTTDVTVDEAYFADSKNSASGSNENVSGNAVNSGNNTASFGINDDFMPTPADDDLPF</sequence>
<dbReference type="GO" id="GO:0009295">
    <property type="term" value="C:nucleoid"/>
    <property type="evidence" value="ECO:0007669"/>
    <property type="project" value="TreeGrafter"/>
</dbReference>
<keyword evidence="2" id="KW-0234">DNA repair</keyword>
<keyword evidence="2" id="KW-0235">DNA replication</keyword>
<name>A0A926IS95_9FIRM</name>
<dbReference type="AlphaFoldDB" id="A0A926IS95"/>
<gene>
    <name evidence="4" type="primary">ssb</name>
    <name evidence="4" type="ORF">H8706_02675</name>
</gene>
<proteinExistence type="inferred from homology"/>
<evidence type="ECO:0000256" key="1">
    <source>
        <dbReference type="ARBA" id="ARBA00023125"/>
    </source>
</evidence>
<dbReference type="CDD" id="cd04496">
    <property type="entry name" value="SSB_OBF"/>
    <property type="match status" value="1"/>
</dbReference>
<feature type="short sequence motif" description="Important for interaction with partner proteins" evidence="2">
    <location>
        <begin position="139"/>
        <end position="144"/>
    </location>
</feature>
<dbReference type="Proteomes" id="UP000647416">
    <property type="component" value="Unassembled WGS sequence"/>
</dbReference>
<dbReference type="GO" id="GO:0006260">
    <property type="term" value="P:DNA replication"/>
    <property type="evidence" value="ECO:0007669"/>
    <property type="project" value="UniProtKB-UniRule"/>
</dbReference>
<comment type="caution">
    <text evidence="4">The sequence shown here is derived from an EMBL/GenBank/DDBJ whole genome shotgun (WGS) entry which is preliminary data.</text>
</comment>
<keyword evidence="2" id="KW-0227">DNA damage</keyword>
<comment type="function">
    <text evidence="2">Plays an important role in DNA replication, recombination and repair. Binds to ssDNA and to an array of partner proteins to recruit them to their sites of action during DNA metabolism.</text>
</comment>
<dbReference type="PANTHER" id="PTHR10302">
    <property type="entry name" value="SINGLE-STRANDED DNA-BINDING PROTEIN"/>
    <property type="match status" value="1"/>
</dbReference>
<evidence type="ECO:0000313" key="4">
    <source>
        <dbReference type="EMBL" id="MBC8595771.1"/>
    </source>
</evidence>
<dbReference type="GO" id="GO:0006281">
    <property type="term" value="P:DNA repair"/>
    <property type="evidence" value="ECO:0007669"/>
    <property type="project" value="UniProtKB-UniRule"/>
</dbReference>
<dbReference type="HAMAP" id="MF_00984">
    <property type="entry name" value="SSB"/>
    <property type="match status" value="1"/>
</dbReference>
<dbReference type="InterPro" id="IPR000424">
    <property type="entry name" value="Primosome_PriB/ssb"/>
</dbReference>
<dbReference type="PANTHER" id="PTHR10302:SF27">
    <property type="entry name" value="SINGLE-STRANDED DNA-BINDING PROTEIN"/>
    <property type="match status" value="1"/>
</dbReference>
<dbReference type="Gene3D" id="2.40.50.140">
    <property type="entry name" value="Nucleic acid-binding proteins"/>
    <property type="match status" value="1"/>
</dbReference>
<dbReference type="GO" id="GO:0006310">
    <property type="term" value="P:DNA recombination"/>
    <property type="evidence" value="ECO:0007669"/>
    <property type="project" value="UniProtKB-UniRule"/>
</dbReference>
<dbReference type="NCBIfam" id="TIGR00621">
    <property type="entry name" value="ssb"/>
    <property type="match status" value="1"/>
</dbReference>
<accession>A0A926IS95</accession>
<dbReference type="PIRSF" id="PIRSF002070">
    <property type="entry name" value="SSB"/>
    <property type="match status" value="1"/>
</dbReference>
<dbReference type="GO" id="GO:0003697">
    <property type="term" value="F:single-stranded DNA binding"/>
    <property type="evidence" value="ECO:0007669"/>
    <property type="project" value="UniProtKB-UniRule"/>
</dbReference>
<dbReference type="InterPro" id="IPR011344">
    <property type="entry name" value="ssDNA-bd"/>
</dbReference>
<keyword evidence="5" id="KW-1185">Reference proteome</keyword>
<comment type="caution">
    <text evidence="2">Lacks conserved residue(s) required for the propagation of feature annotation.</text>
</comment>
<keyword evidence="2" id="KW-0233">DNA recombination</keyword>
<keyword evidence="1 2" id="KW-0238">DNA-binding</keyword>
<dbReference type="RefSeq" id="WP_178348582.1">
    <property type="nucleotide sequence ID" value="NZ_JACRTE010000002.1"/>
</dbReference>